<dbReference type="FunFam" id="3.30.70.2280:FF:000003">
    <property type="entry name" value="DEAD-box ATP-dependent RNA helicase 7"/>
    <property type="match status" value="1"/>
</dbReference>
<dbReference type="Gene3D" id="3.30.70.2280">
    <property type="match status" value="1"/>
</dbReference>
<dbReference type="EC" id="3.6.4.13" evidence="3"/>
<keyword evidence="7 12" id="KW-0067">ATP-binding</keyword>
<evidence type="ECO:0000259" key="14">
    <source>
        <dbReference type="PROSITE" id="PS51192"/>
    </source>
</evidence>
<dbReference type="Proteomes" id="UP000541444">
    <property type="component" value="Unassembled WGS sequence"/>
</dbReference>
<dbReference type="Pfam" id="PF00270">
    <property type="entry name" value="DEAD"/>
    <property type="match status" value="1"/>
</dbReference>
<evidence type="ECO:0000256" key="9">
    <source>
        <dbReference type="ARBA" id="ARBA00023242"/>
    </source>
</evidence>
<dbReference type="GO" id="GO:0003723">
    <property type="term" value="F:RNA binding"/>
    <property type="evidence" value="ECO:0007669"/>
    <property type="project" value="UniProtKB-KW"/>
</dbReference>
<reference evidence="16 17" key="1">
    <citation type="journal article" date="2020" name="IScience">
        <title>Genome Sequencing of the Endangered Kingdonia uniflora (Circaeasteraceae, Ranunculales) Reveals Potential Mechanisms of Evolutionary Specialization.</title>
        <authorList>
            <person name="Sun Y."/>
            <person name="Deng T."/>
            <person name="Zhang A."/>
            <person name="Moore M.J."/>
            <person name="Landis J.B."/>
            <person name="Lin N."/>
            <person name="Zhang H."/>
            <person name="Zhang X."/>
            <person name="Huang J."/>
            <person name="Zhang X."/>
            <person name="Sun H."/>
            <person name="Wang H."/>
        </authorList>
    </citation>
    <scope>NUCLEOTIDE SEQUENCE [LARGE SCALE GENOMIC DNA]</scope>
    <source>
        <strain evidence="16">TB1705</strain>
        <tissue evidence="16">Leaf</tissue>
    </source>
</reference>
<dbReference type="InterPro" id="IPR050547">
    <property type="entry name" value="DEAD_box_RNA_helicases"/>
</dbReference>
<evidence type="ECO:0000259" key="15">
    <source>
        <dbReference type="PROSITE" id="PS51194"/>
    </source>
</evidence>
<proteinExistence type="inferred from homology"/>
<keyword evidence="8" id="KW-0694">RNA-binding</keyword>
<comment type="similarity">
    <text evidence="2">Belongs to the DEAD box helicase family. DDX21/DDX50 subfamily.</text>
</comment>
<dbReference type="PANTHER" id="PTHR47963:SF8">
    <property type="entry name" value="ATP-DEPENDENT RNA HELICASE DEAD"/>
    <property type="match status" value="1"/>
</dbReference>
<evidence type="ECO:0000256" key="10">
    <source>
        <dbReference type="ARBA" id="ARBA00047984"/>
    </source>
</evidence>
<evidence type="ECO:0000313" key="17">
    <source>
        <dbReference type="Proteomes" id="UP000541444"/>
    </source>
</evidence>
<evidence type="ECO:0000256" key="6">
    <source>
        <dbReference type="ARBA" id="ARBA00022806"/>
    </source>
</evidence>
<dbReference type="InterPro" id="IPR014001">
    <property type="entry name" value="Helicase_ATP-bd"/>
</dbReference>
<dbReference type="InterPro" id="IPR044742">
    <property type="entry name" value="DEAD/DEAH_RhlB"/>
</dbReference>
<evidence type="ECO:0000256" key="2">
    <source>
        <dbReference type="ARBA" id="ARBA00006517"/>
    </source>
</evidence>
<comment type="subcellular location">
    <subcellularLocation>
        <location evidence="1">Nucleus</location>
    </subcellularLocation>
</comment>
<keyword evidence="17" id="KW-1185">Reference proteome</keyword>
<gene>
    <name evidence="16" type="ORF">GIB67_019081</name>
</gene>
<dbReference type="InterPro" id="IPR011545">
    <property type="entry name" value="DEAD/DEAH_box_helicase_dom"/>
</dbReference>
<dbReference type="Gene3D" id="3.40.50.300">
    <property type="entry name" value="P-loop containing nucleotide triphosphate hydrolases"/>
    <property type="match status" value="2"/>
</dbReference>
<dbReference type="SMART" id="SM00487">
    <property type="entry name" value="DEXDc"/>
    <property type="match status" value="1"/>
</dbReference>
<keyword evidence="5 12" id="KW-0378">Hydrolase</keyword>
<evidence type="ECO:0000256" key="5">
    <source>
        <dbReference type="ARBA" id="ARBA00022801"/>
    </source>
</evidence>
<evidence type="ECO:0000313" key="16">
    <source>
        <dbReference type="EMBL" id="KAF6160312.1"/>
    </source>
</evidence>
<dbReference type="EMBL" id="JACGCM010001165">
    <property type="protein sequence ID" value="KAF6160312.1"/>
    <property type="molecule type" value="Genomic_DNA"/>
</dbReference>
<dbReference type="SUPFAM" id="SSF52540">
    <property type="entry name" value="P-loop containing nucleoside triphosphate hydrolases"/>
    <property type="match status" value="1"/>
</dbReference>
<feature type="region of interest" description="Disordered" evidence="13">
    <location>
        <begin position="651"/>
        <end position="706"/>
    </location>
</feature>
<dbReference type="GO" id="GO:0016787">
    <property type="term" value="F:hydrolase activity"/>
    <property type="evidence" value="ECO:0007669"/>
    <property type="project" value="UniProtKB-KW"/>
</dbReference>
<dbReference type="PROSITE" id="PS00039">
    <property type="entry name" value="DEAD_ATP_HELICASE"/>
    <property type="match status" value="1"/>
</dbReference>
<evidence type="ECO:0000256" key="1">
    <source>
        <dbReference type="ARBA" id="ARBA00004123"/>
    </source>
</evidence>
<organism evidence="16 17">
    <name type="scientific">Kingdonia uniflora</name>
    <dbReference type="NCBI Taxonomy" id="39325"/>
    <lineage>
        <taxon>Eukaryota</taxon>
        <taxon>Viridiplantae</taxon>
        <taxon>Streptophyta</taxon>
        <taxon>Embryophyta</taxon>
        <taxon>Tracheophyta</taxon>
        <taxon>Spermatophyta</taxon>
        <taxon>Magnoliopsida</taxon>
        <taxon>Ranunculales</taxon>
        <taxon>Circaeasteraceae</taxon>
        <taxon>Kingdonia</taxon>
    </lineage>
</organism>
<dbReference type="GO" id="GO:0005524">
    <property type="term" value="F:ATP binding"/>
    <property type="evidence" value="ECO:0007669"/>
    <property type="project" value="UniProtKB-KW"/>
</dbReference>
<dbReference type="InterPro" id="IPR035979">
    <property type="entry name" value="RBD_domain_sf"/>
</dbReference>
<dbReference type="Pfam" id="PF26142">
    <property type="entry name" value="DD_DDX21-DDX50"/>
    <property type="match status" value="1"/>
</dbReference>
<dbReference type="CDD" id="cd12937">
    <property type="entry name" value="GUCT_RH7_like"/>
    <property type="match status" value="1"/>
</dbReference>
<dbReference type="PANTHER" id="PTHR47963">
    <property type="entry name" value="DEAD-BOX ATP-DEPENDENT RNA HELICASE 47, MITOCHONDRIAL"/>
    <property type="match status" value="1"/>
</dbReference>
<dbReference type="AlphaFoldDB" id="A0A7J7MZZ0"/>
<keyword evidence="6 12" id="KW-0347">Helicase</keyword>
<feature type="compositionally biased region" description="Basic and acidic residues" evidence="13">
    <location>
        <begin position="38"/>
        <end position="59"/>
    </location>
</feature>
<dbReference type="InterPro" id="IPR001650">
    <property type="entry name" value="Helicase_C-like"/>
</dbReference>
<feature type="domain" description="Helicase ATP-binding" evidence="14">
    <location>
        <begin position="152"/>
        <end position="334"/>
    </location>
</feature>
<dbReference type="OrthoDB" id="4255at2759"/>
<dbReference type="InterPro" id="IPR027417">
    <property type="entry name" value="P-loop_NTPase"/>
</dbReference>
<feature type="domain" description="Helicase C-terminal" evidence="15">
    <location>
        <begin position="360"/>
        <end position="502"/>
    </location>
</feature>
<feature type="compositionally biased region" description="Polar residues" evidence="13">
    <location>
        <begin position="1"/>
        <end position="10"/>
    </location>
</feature>
<feature type="compositionally biased region" description="Acidic residues" evidence="13">
    <location>
        <begin position="71"/>
        <end position="88"/>
    </location>
</feature>
<dbReference type="InterPro" id="IPR012562">
    <property type="entry name" value="GUCT"/>
</dbReference>
<dbReference type="InterPro" id="IPR059027">
    <property type="entry name" value="DD_DDX21-DDX50"/>
</dbReference>
<feature type="region of interest" description="Disordered" evidence="13">
    <location>
        <begin position="1"/>
        <end position="104"/>
    </location>
</feature>
<dbReference type="PROSITE" id="PS51194">
    <property type="entry name" value="HELICASE_CTER"/>
    <property type="match status" value="1"/>
</dbReference>
<dbReference type="CDD" id="cd00268">
    <property type="entry name" value="DEADc"/>
    <property type="match status" value="1"/>
</dbReference>
<evidence type="ECO:0000256" key="7">
    <source>
        <dbReference type="ARBA" id="ARBA00022840"/>
    </source>
</evidence>
<dbReference type="Pfam" id="PF00271">
    <property type="entry name" value="Helicase_C"/>
    <property type="match status" value="1"/>
</dbReference>
<evidence type="ECO:0000256" key="13">
    <source>
        <dbReference type="SAM" id="MobiDB-lite"/>
    </source>
</evidence>
<feature type="compositionally biased region" description="Gly residues" evidence="13">
    <location>
        <begin position="656"/>
        <end position="706"/>
    </location>
</feature>
<protein>
    <recommendedName>
        <fullName evidence="11">DEAD-box ATP-dependent RNA helicase 7</fullName>
        <ecNumber evidence="3">3.6.4.13</ecNumber>
    </recommendedName>
</protein>
<evidence type="ECO:0000256" key="8">
    <source>
        <dbReference type="ARBA" id="ARBA00022884"/>
    </source>
</evidence>
<name>A0A7J7MZZ0_9MAGN</name>
<sequence>MPSIALNNLITEEPKEKKMKEKKLKAILDIEEPITPSSEKKKSKDKQSKKSSDSDDSIKKSKKKRKASDDSIVEEDDEPTSELVDDEPTSLKKPKSKKVKTLQSDDDEGILPVAVLVKDPNAVSNFRISKPLRDMLKSKGIEALFPIQAMTFNMILDGSDLVGRARTGQGKTLAFVLPILESLTNGPAKGSRKTGYGRAPSVLVLLPTRELAKQVYAEFEVYGGSLNLTGCCLYGGAAYRGQETSLKRGVDIVIGTPGRIKDHIERGNLDFSSLKFRVLDEADEMLKMGFVDDVELILGKVKDVTKVQTLLFSATLPPWIASRFLKPDKKTADLVGNEKMKASNNVRHIVLPCSSQARSQLIPDIIRCYSSNGRTIIFTETKDSASELSGLLPDARALHGDIQQATREVTLAGFRSGKFMTLVATNVAARGLDINDVQLIIQCEPPKDVEDYIHRSGRTGRAGNTGVAVMLYDPRRSNFSRIERESGVKFEHISAPQPADIAKAVGIDAAETITKVSDSVIPVFKSTAQELLDSSGLSAVELLAKALAKAAGYTEIKSRSLLTSAENHTTLQLESIKPIFTPSFAYSIMKRFLPEDKVESVKGLALTADGKGAVFDVANADLDAFLAGQQNAADVSLEVLKELPKLQEREQRNTRFGGGGNRFGGGGGNRFGGGGGGGNRFSGGRGGGGGGGRFGGRGGGRGGNKW</sequence>
<dbReference type="SUPFAM" id="SSF54928">
    <property type="entry name" value="RNA-binding domain, RBD"/>
    <property type="match status" value="1"/>
</dbReference>
<dbReference type="SMART" id="SM00490">
    <property type="entry name" value="HELICc"/>
    <property type="match status" value="1"/>
</dbReference>
<accession>A0A7J7MZZ0</accession>
<dbReference type="InterPro" id="IPR000629">
    <property type="entry name" value="RNA-helicase_DEAD-box_CS"/>
</dbReference>
<dbReference type="PROSITE" id="PS51192">
    <property type="entry name" value="HELICASE_ATP_BIND_1"/>
    <property type="match status" value="1"/>
</dbReference>
<comment type="catalytic activity">
    <reaction evidence="10">
        <text>ATP + H2O = ADP + phosphate + H(+)</text>
        <dbReference type="Rhea" id="RHEA:13065"/>
        <dbReference type="ChEBI" id="CHEBI:15377"/>
        <dbReference type="ChEBI" id="CHEBI:15378"/>
        <dbReference type="ChEBI" id="CHEBI:30616"/>
        <dbReference type="ChEBI" id="CHEBI:43474"/>
        <dbReference type="ChEBI" id="CHEBI:456216"/>
        <dbReference type="EC" id="3.6.4.13"/>
    </reaction>
</comment>
<dbReference type="GO" id="GO:0005634">
    <property type="term" value="C:nucleus"/>
    <property type="evidence" value="ECO:0007669"/>
    <property type="project" value="UniProtKB-SubCell"/>
</dbReference>
<keyword evidence="9" id="KW-0539">Nucleus</keyword>
<evidence type="ECO:0000256" key="11">
    <source>
        <dbReference type="ARBA" id="ARBA00070889"/>
    </source>
</evidence>
<dbReference type="CDD" id="cd18787">
    <property type="entry name" value="SF2_C_DEAD"/>
    <property type="match status" value="1"/>
</dbReference>
<evidence type="ECO:0000256" key="4">
    <source>
        <dbReference type="ARBA" id="ARBA00022741"/>
    </source>
</evidence>
<comment type="caution">
    <text evidence="16">The sequence shown here is derived from an EMBL/GenBank/DDBJ whole genome shotgun (WGS) entry which is preliminary data.</text>
</comment>
<dbReference type="GO" id="GO:0003724">
    <property type="term" value="F:RNA helicase activity"/>
    <property type="evidence" value="ECO:0007669"/>
    <property type="project" value="UniProtKB-EC"/>
</dbReference>
<feature type="compositionally biased region" description="Basic and acidic residues" evidence="13">
    <location>
        <begin position="12"/>
        <end position="28"/>
    </location>
</feature>
<evidence type="ECO:0000256" key="12">
    <source>
        <dbReference type="RuleBase" id="RU000492"/>
    </source>
</evidence>
<dbReference type="Pfam" id="PF08152">
    <property type="entry name" value="GUCT"/>
    <property type="match status" value="1"/>
</dbReference>
<evidence type="ECO:0000256" key="3">
    <source>
        <dbReference type="ARBA" id="ARBA00012552"/>
    </source>
</evidence>
<keyword evidence="4 12" id="KW-0547">Nucleotide-binding</keyword>